<dbReference type="Proteomes" id="UP000805193">
    <property type="component" value="Unassembled WGS sequence"/>
</dbReference>
<protein>
    <submittedName>
        <fullName evidence="1">Uncharacterized protein</fullName>
    </submittedName>
</protein>
<evidence type="ECO:0000313" key="2">
    <source>
        <dbReference type="Proteomes" id="UP000805193"/>
    </source>
</evidence>
<keyword evidence="2" id="KW-1185">Reference proteome</keyword>
<proteinExistence type="predicted"/>
<accession>A0AC60QTU4</accession>
<evidence type="ECO:0000313" key="1">
    <source>
        <dbReference type="EMBL" id="KAG0443042.1"/>
    </source>
</evidence>
<reference evidence="1 2" key="1">
    <citation type="journal article" date="2020" name="Cell">
        <title>Large-Scale Comparative Analyses of Tick Genomes Elucidate Their Genetic Diversity and Vector Capacities.</title>
        <authorList>
            <consortium name="Tick Genome and Microbiome Consortium (TIGMIC)"/>
            <person name="Jia N."/>
            <person name="Wang J."/>
            <person name="Shi W."/>
            <person name="Du L."/>
            <person name="Sun Y."/>
            <person name="Zhan W."/>
            <person name="Jiang J.F."/>
            <person name="Wang Q."/>
            <person name="Zhang B."/>
            <person name="Ji P."/>
            <person name="Bell-Sakyi L."/>
            <person name="Cui X.M."/>
            <person name="Yuan T.T."/>
            <person name="Jiang B.G."/>
            <person name="Yang W.F."/>
            <person name="Lam T.T."/>
            <person name="Chang Q.C."/>
            <person name="Ding S.J."/>
            <person name="Wang X.J."/>
            <person name="Zhu J.G."/>
            <person name="Ruan X.D."/>
            <person name="Zhao L."/>
            <person name="Wei J.T."/>
            <person name="Ye R.Z."/>
            <person name="Que T.C."/>
            <person name="Du C.H."/>
            <person name="Zhou Y.H."/>
            <person name="Cheng J.X."/>
            <person name="Dai P.F."/>
            <person name="Guo W.B."/>
            <person name="Han X.H."/>
            <person name="Huang E.J."/>
            <person name="Li L.F."/>
            <person name="Wei W."/>
            <person name="Gao Y.C."/>
            <person name="Liu J.Z."/>
            <person name="Shao H.Z."/>
            <person name="Wang X."/>
            <person name="Wang C.C."/>
            <person name="Yang T.C."/>
            <person name="Huo Q.B."/>
            <person name="Li W."/>
            <person name="Chen H.Y."/>
            <person name="Chen S.E."/>
            <person name="Zhou L.G."/>
            <person name="Ni X.B."/>
            <person name="Tian J.H."/>
            <person name="Sheng Y."/>
            <person name="Liu T."/>
            <person name="Pan Y.S."/>
            <person name="Xia L.Y."/>
            <person name="Li J."/>
            <person name="Zhao F."/>
            <person name="Cao W.C."/>
        </authorList>
    </citation>
    <scope>NUCLEOTIDE SEQUENCE [LARGE SCALE GENOMIC DNA]</scope>
    <source>
        <strain evidence="1">Iper-2018</strain>
    </source>
</reference>
<gene>
    <name evidence="1" type="ORF">HPB47_015350</name>
</gene>
<sequence>MAGGHRKFRSAHPFGKKKRRPRPREILSDSPAAEVNDTASNATAPTDDAIAHVIPTAKVTRVDTPLLSDAQKAEIVSRARDTEKKLSQMSATRRKQSLLGEKTEDAETTATGTSFTVLSLAALNELLRRVKCKLCGSSVNISKGDREYGIAVKLILNCDVCGEVDTTWSSPRVDGDAKCNPFEVNVLATRAVLSTGNGQTVLNDFCAALNISKRGMHTKTYQNYVKNKLNPAARRAAAHVIGECVDAVKALYSDLDFGNPGNVAVSFDGSWLTRGHSSHISAVAEAVMRFNVGKECATEAILRELNVNVGSSSLQRCGEKDRRRLAASDKKHKQAENFRHAMKRKRTSGNEKDYVPGGF</sequence>
<name>A0AC60QTU4_IXOPE</name>
<dbReference type="EMBL" id="JABSTQ010003920">
    <property type="protein sequence ID" value="KAG0443042.1"/>
    <property type="molecule type" value="Genomic_DNA"/>
</dbReference>
<organism evidence="1 2">
    <name type="scientific">Ixodes persulcatus</name>
    <name type="common">Taiga tick</name>
    <dbReference type="NCBI Taxonomy" id="34615"/>
    <lineage>
        <taxon>Eukaryota</taxon>
        <taxon>Metazoa</taxon>
        <taxon>Ecdysozoa</taxon>
        <taxon>Arthropoda</taxon>
        <taxon>Chelicerata</taxon>
        <taxon>Arachnida</taxon>
        <taxon>Acari</taxon>
        <taxon>Parasitiformes</taxon>
        <taxon>Ixodida</taxon>
        <taxon>Ixodoidea</taxon>
        <taxon>Ixodidae</taxon>
        <taxon>Ixodinae</taxon>
        <taxon>Ixodes</taxon>
    </lineage>
</organism>
<comment type="caution">
    <text evidence="1">The sequence shown here is derived from an EMBL/GenBank/DDBJ whole genome shotgun (WGS) entry which is preliminary data.</text>
</comment>